<keyword evidence="4" id="KW-0969">Cilium</keyword>
<feature type="compositionally biased region" description="Polar residues" evidence="2">
    <location>
        <begin position="51"/>
        <end position="92"/>
    </location>
</feature>
<feature type="domain" description="Flagellar basal body rod protein N-terminal" evidence="3">
    <location>
        <begin position="20"/>
        <end position="37"/>
    </location>
</feature>
<keyword evidence="4" id="KW-0282">Flagellum</keyword>
<gene>
    <name evidence="4" type="primary">flgB</name>
    <name evidence="4" type="ORF">DL239_05685</name>
</gene>
<dbReference type="NCBIfam" id="NF009270">
    <property type="entry name" value="PRK12627.1"/>
    <property type="match status" value="1"/>
</dbReference>
<reference evidence="4 5" key="1">
    <citation type="submission" date="2018-05" db="EMBL/GenBank/DDBJ databases">
        <authorList>
            <person name="Zhang Y.-J."/>
        </authorList>
    </citation>
    <scope>NUCLEOTIDE SEQUENCE [LARGE SCALE GENOMIC DNA]</scope>
    <source>
        <strain evidence="4 5">CY04</strain>
    </source>
</reference>
<dbReference type="InterPro" id="IPR001444">
    <property type="entry name" value="Flag_bb_rod_N"/>
</dbReference>
<evidence type="ECO:0000313" key="4">
    <source>
        <dbReference type="EMBL" id="NIZ60465.1"/>
    </source>
</evidence>
<comment type="subcellular location">
    <subcellularLocation>
        <location evidence="1">Bacterial flagellum basal body</location>
    </subcellularLocation>
</comment>
<proteinExistence type="predicted"/>
<keyword evidence="4" id="KW-0966">Cell projection</keyword>
<dbReference type="Proteomes" id="UP001429564">
    <property type="component" value="Unassembled WGS sequence"/>
</dbReference>
<sequence>MFTKLNVFTLANAMATHAGTRQALVSQNIANADTPGYHAKDIKPFSEVFDDNTQPGEMRASRSNHLNGSSGQGTDWTVSTTEAGNDPNDNSVSIESEILKGVEVKRQHDKALAIYKSSMNILRTSLGRN</sequence>
<dbReference type="RefSeq" id="WP_167683025.1">
    <property type="nucleotide sequence ID" value="NZ_QHLQ01000003.1"/>
</dbReference>
<evidence type="ECO:0000256" key="2">
    <source>
        <dbReference type="SAM" id="MobiDB-lite"/>
    </source>
</evidence>
<feature type="region of interest" description="Disordered" evidence="2">
    <location>
        <begin position="50"/>
        <end position="92"/>
    </location>
</feature>
<evidence type="ECO:0000259" key="3">
    <source>
        <dbReference type="Pfam" id="PF00460"/>
    </source>
</evidence>
<dbReference type="EMBL" id="QHLQ01000003">
    <property type="protein sequence ID" value="NIZ60465.1"/>
    <property type="molecule type" value="Genomic_DNA"/>
</dbReference>
<protein>
    <submittedName>
        <fullName evidence="4">Flagellar basal body rod protein FlgB</fullName>
    </submittedName>
</protein>
<evidence type="ECO:0000256" key="1">
    <source>
        <dbReference type="ARBA" id="ARBA00004117"/>
    </source>
</evidence>
<keyword evidence="5" id="KW-1185">Reference proteome</keyword>
<dbReference type="Pfam" id="PF00460">
    <property type="entry name" value="Flg_bb_rod"/>
    <property type="match status" value="1"/>
</dbReference>
<name>A0ABX0W840_9RHOB</name>
<evidence type="ECO:0000313" key="5">
    <source>
        <dbReference type="Proteomes" id="UP001429564"/>
    </source>
</evidence>
<accession>A0ABX0W840</accession>
<organism evidence="4 5">
    <name type="scientific">Parasedimentitalea denitrificans</name>
    <dbReference type="NCBI Taxonomy" id="2211118"/>
    <lineage>
        <taxon>Bacteria</taxon>
        <taxon>Pseudomonadati</taxon>
        <taxon>Pseudomonadota</taxon>
        <taxon>Alphaproteobacteria</taxon>
        <taxon>Rhodobacterales</taxon>
        <taxon>Paracoccaceae</taxon>
        <taxon>Parasedimentitalea</taxon>
    </lineage>
</organism>
<comment type="caution">
    <text evidence="4">The sequence shown here is derived from an EMBL/GenBank/DDBJ whole genome shotgun (WGS) entry which is preliminary data.</text>
</comment>